<reference evidence="2" key="1">
    <citation type="submission" date="2022-05" db="EMBL/GenBank/DDBJ databases">
        <title>The Musa troglodytarum L. genome provides insights into the mechanism of non-climacteric behaviour and enrichment of carotenoids.</title>
        <authorList>
            <person name="Wang J."/>
        </authorList>
    </citation>
    <scope>NUCLEOTIDE SEQUENCE</scope>
    <source>
        <tissue evidence="2">Leaf</tissue>
    </source>
</reference>
<evidence type="ECO:0000313" key="1">
    <source>
        <dbReference type="EMBL" id="URE01564.1"/>
    </source>
</evidence>
<keyword evidence="3" id="KW-1185">Reference proteome</keyword>
<dbReference type="Proteomes" id="UP001055439">
    <property type="component" value="Chromosome 5"/>
</dbReference>
<protein>
    <submittedName>
        <fullName evidence="2">Uncharacterized protein</fullName>
    </submittedName>
</protein>
<dbReference type="AlphaFoldDB" id="A0A9E7FXA5"/>
<evidence type="ECO:0000313" key="3">
    <source>
        <dbReference type="Proteomes" id="UP001055439"/>
    </source>
</evidence>
<dbReference type="EMBL" id="CP097507">
    <property type="protein sequence ID" value="URE01564.1"/>
    <property type="molecule type" value="Genomic_DNA"/>
</dbReference>
<accession>A0A9E7FXA5</accession>
<proteinExistence type="predicted"/>
<sequence length="128" mass="14294">MQAGSATTVRRLLRILSGSEGVPVPAGNCCRVKPHAKTKAFSHAVQKMSGFGDKEFLFRLFDRCLPKWSRMDLTSAQKHEIPCYPVFSWQSPKHSASGVRGLVKAPRACVSDGFHDVFFFRALKLIQQ</sequence>
<organism evidence="2 3">
    <name type="scientific">Musa troglodytarum</name>
    <name type="common">fe'i banana</name>
    <dbReference type="NCBI Taxonomy" id="320322"/>
    <lineage>
        <taxon>Eukaryota</taxon>
        <taxon>Viridiplantae</taxon>
        <taxon>Streptophyta</taxon>
        <taxon>Embryophyta</taxon>
        <taxon>Tracheophyta</taxon>
        <taxon>Spermatophyta</taxon>
        <taxon>Magnoliopsida</taxon>
        <taxon>Liliopsida</taxon>
        <taxon>Zingiberales</taxon>
        <taxon>Musaceae</taxon>
        <taxon>Musa</taxon>
    </lineage>
</organism>
<gene>
    <name evidence="2" type="ORF">MUK42_18249</name>
    <name evidence="1" type="ORF">MUK42_34369</name>
</gene>
<dbReference type="EMBL" id="CP097507">
    <property type="protein sequence ID" value="URE04075.1"/>
    <property type="molecule type" value="Genomic_DNA"/>
</dbReference>
<evidence type="ECO:0000313" key="2">
    <source>
        <dbReference type="EMBL" id="URE04075.1"/>
    </source>
</evidence>
<name>A0A9E7FXA5_9LILI</name>